<keyword evidence="2" id="KW-1185">Reference proteome</keyword>
<accession>A0ABY1JNY6</accession>
<evidence type="ECO:0000313" key="1">
    <source>
        <dbReference type="EMBL" id="SIQ51239.1"/>
    </source>
</evidence>
<dbReference type="RefSeq" id="WP_394327594.1">
    <property type="nucleotide sequence ID" value="NZ_FTNK01000002.1"/>
</dbReference>
<organism evidence="1 2">
    <name type="scientific">Paenibacillus macquariensis</name>
    <dbReference type="NCBI Taxonomy" id="948756"/>
    <lineage>
        <taxon>Bacteria</taxon>
        <taxon>Bacillati</taxon>
        <taxon>Bacillota</taxon>
        <taxon>Bacilli</taxon>
        <taxon>Bacillales</taxon>
        <taxon>Paenibacillaceae</taxon>
        <taxon>Paenibacillus</taxon>
    </lineage>
</organism>
<dbReference type="EMBL" id="FTNK01000002">
    <property type="protein sequence ID" value="SIQ51239.1"/>
    <property type="molecule type" value="Genomic_DNA"/>
</dbReference>
<comment type="caution">
    <text evidence="1">The sequence shown here is derived from an EMBL/GenBank/DDBJ whole genome shotgun (WGS) entry which is preliminary data.</text>
</comment>
<evidence type="ECO:0000313" key="2">
    <source>
        <dbReference type="Proteomes" id="UP000186666"/>
    </source>
</evidence>
<reference evidence="1 2" key="1">
    <citation type="submission" date="2017-01" db="EMBL/GenBank/DDBJ databases">
        <authorList>
            <person name="Varghese N."/>
            <person name="Submissions S."/>
        </authorList>
    </citation>
    <scope>NUCLEOTIDE SEQUENCE [LARGE SCALE GENOMIC DNA]</scope>
    <source>
        <strain evidence="1 2">ATCC 23464</strain>
    </source>
</reference>
<sequence>MSLYNNANTTYPYWMGSTGIDERETVMPHPVVVEARQIASNQILVTYDKPTDLVSATNISNYWIRSNMSTPSDIASVGMGEAITKENTIRADRGMIVPLDNSKMRFIMTFKTNATMGVLYIVLPCYVNLEGTSGFTGANWGPFSRNMFIGL</sequence>
<proteinExistence type="predicted"/>
<dbReference type="Proteomes" id="UP000186666">
    <property type="component" value="Unassembled WGS sequence"/>
</dbReference>
<gene>
    <name evidence="1" type="ORF">SAMN05421578_102338</name>
</gene>
<name>A0ABY1JNY6_9BACL</name>
<protein>
    <submittedName>
        <fullName evidence="1">Uncharacterized protein</fullName>
    </submittedName>
</protein>